<accession>A0AAV1IG44</accession>
<dbReference type="InterPro" id="IPR016024">
    <property type="entry name" value="ARM-type_fold"/>
</dbReference>
<evidence type="ECO:0000256" key="1">
    <source>
        <dbReference type="ARBA" id="ARBA00004496"/>
    </source>
</evidence>
<keyword evidence="5" id="KW-0677">Repeat</keyword>
<protein>
    <recommendedName>
        <fullName evidence="7">Importin N-terminal domain-containing protein</fullName>
    </recommendedName>
</protein>
<comment type="caution">
    <text evidence="8">The sequence shown here is derived from an EMBL/GenBank/DDBJ whole genome shotgun (WGS) entry which is preliminary data.</text>
</comment>
<gene>
    <name evidence="8" type="ORF">CVIRNUC_008189</name>
</gene>
<evidence type="ECO:0000256" key="6">
    <source>
        <dbReference type="ARBA" id="ARBA00022927"/>
    </source>
</evidence>
<comment type="subcellular location">
    <subcellularLocation>
        <location evidence="1">Cytoplasm</location>
    </subcellularLocation>
</comment>
<dbReference type="Pfam" id="PF03810">
    <property type="entry name" value="IBN_N"/>
    <property type="match status" value="1"/>
</dbReference>
<dbReference type="EMBL" id="CAUYUE010000011">
    <property type="protein sequence ID" value="CAK0784984.1"/>
    <property type="molecule type" value="Genomic_DNA"/>
</dbReference>
<dbReference type="InterPro" id="IPR011989">
    <property type="entry name" value="ARM-like"/>
</dbReference>
<evidence type="ECO:0000256" key="3">
    <source>
        <dbReference type="ARBA" id="ARBA00022448"/>
    </source>
</evidence>
<keyword evidence="6" id="KW-0653">Protein transport</keyword>
<dbReference type="SUPFAM" id="SSF48371">
    <property type="entry name" value="ARM repeat"/>
    <property type="match status" value="1"/>
</dbReference>
<dbReference type="FunFam" id="1.25.10.10:FF:000027">
    <property type="entry name" value="Importin subunit beta-1"/>
    <property type="match status" value="1"/>
</dbReference>
<dbReference type="GO" id="GO:0005737">
    <property type="term" value="C:cytoplasm"/>
    <property type="evidence" value="ECO:0007669"/>
    <property type="project" value="UniProtKB-SubCell"/>
</dbReference>
<dbReference type="Pfam" id="PF13513">
    <property type="entry name" value="HEAT_EZ"/>
    <property type="match status" value="1"/>
</dbReference>
<organism evidence="8 9">
    <name type="scientific">Coccomyxa viridis</name>
    <dbReference type="NCBI Taxonomy" id="1274662"/>
    <lineage>
        <taxon>Eukaryota</taxon>
        <taxon>Viridiplantae</taxon>
        <taxon>Chlorophyta</taxon>
        <taxon>core chlorophytes</taxon>
        <taxon>Trebouxiophyceae</taxon>
        <taxon>Trebouxiophyceae incertae sedis</taxon>
        <taxon>Coccomyxaceae</taxon>
        <taxon>Coccomyxa</taxon>
    </lineage>
</organism>
<feature type="domain" description="Importin N-terminal" evidence="7">
    <location>
        <begin position="25"/>
        <end position="105"/>
    </location>
</feature>
<evidence type="ECO:0000259" key="7">
    <source>
        <dbReference type="PROSITE" id="PS50166"/>
    </source>
</evidence>
<dbReference type="PANTHER" id="PTHR10527">
    <property type="entry name" value="IMPORTIN BETA"/>
    <property type="match status" value="1"/>
</dbReference>
<dbReference type="GO" id="GO:0031267">
    <property type="term" value="F:small GTPase binding"/>
    <property type="evidence" value="ECO:0007669"/>
    <property type="project" value="InterPro"/>
</dbReference>
<name>A0AAV1IG44_9CHLO</name>
<comment type="similarity">
    <text evidence="2">Belongs to the importin beta family. Importin beta-1 subfamily.</text>
</comment>
<dbReference type="AlphaFoldDB" id="A0AAV1IG44"/>
<dbReference type="Proteomes" id="UP001314263">
    <property type="component" value="Unassembled WGS sequence"/>
</dbReference>
<proteinExistence type="inferred from homology"/>
<dbReference type="Gene3D" id="1.25.10.10">
    <property type="entry name" value="Leucine-rich Repeat Variant"/>
    <property type="match status" value="1"/>
</dbReference>
<dbReference type="GO" id="GO:0006606">
    <property type="term" value="P:protein import into nucleus"/>
    <property type="evidence" value="ECO:0007669"/>
    <property type="project" value="InterPro"/>
</dbReference>
<reference evidence="8 9" key="1">
    <citation type="submission" date="2023-10" db="EMBL/GenBank/DDBJ databases">
        <authorList>
            <person name="Maclean D."/>
            <person name="Macfadyen A."/>
        </authorList>
    </citation>
    <scope>NUCLEOTIDE SEQUENCE [LARGE SCALE GENOMIC DNA]</scope>
</reference>
<keyword evidence="4" id="KW-0963">Cytoplasm</keyword>
<evidence type="ECO:0000256" key="4">
    <source>
        <dbReference type="ARBA" id="ARBA00022490"/>
    </source>
</evidence>
<sequence length="879" mass="96642">MASVVDVSAILQNAQSADAHARQQAEIQLQQFQQQDYPSYLLSLATELSKEQADAATRQMAGVILKNNVDAPSEARKAELVARWNDLPQAVKAQIRQLLLSTLASEAQIAGHTAALDIAKVAAIELPTGQWPDLIQSLLDNMEAETAKSALRQSTLEALGYICEELGNIEQDVLEQAQVNNILTSVAKGMRKEEPDMSVRRAATVALFNAIIFAQTNFENQTERNYLMQIICEGTVAHDARVREASFECLVKIAANYYEKLPGYMQQIFTLTHHAALQDEEDVAKQAIEFWCTVCEEEIDIQQEQDEGDSTTVHHHFVQQALQPLVDMLLKLLPKQEEGQDEDDGIWNLSLAGGNCLSLVAAVVGDEVLALIMPYIQANISKNAEPEDWRYREAATTALGAILEGPSTDRLAAYVSQGLSFLLHAMKEPHQQVRHSTAWTIGRIFEFVHTPAVVNQETLPQIVGVLLGSIRDMPHIAEKVCYAMAQLAAGFKDDDSTSLFSPYFKEIVGALLDAAQRQGSEQEVARLQAQAFEAINDSVRSASTDTLPLVAQLVPLMLTKLGSTMQTPITSVDEHERQSELQGLLCGVLQVIIQKLSDQDSSKAAVTQYADSIMEALLSVMACHSSTIHEEAMLAIGALTYACGAQFSKYMERFFPYLQLGLKNYKEWQVCQATVGVLGDVCRAIEDQIAPYTETIMTILLHNLESADVQRNIKPQILSAFGDIALAIGDRFEACVNPCLHMLQSAQQLSVMQQQAGNEEAFEYNSLLRHGIFEAYSGILNGMSSAKCDQYLQPSAPAILEFGQFVYQDKDNQDDAVMKSLVSLLGDLASNVSNLGPFFQQKPYVYQILEEAQRSPDPSVAEAAGWAYGVIAKSVNGAQ</sequence>
<evidence type="ECO:0000256" key="2">
    <source>
        <dbReference type="ARBA" id="ARBA00010907"/>
    </source>
</evidence>
<dbReference type="PROSITE" id="PS50166">
    <property type="entry name" value="IMPORTIN_B_NT"/>
    <property type="match status" value="1"/>
</dbReference>
<evidence type="ECO:0000256" key="5">
    <source>
        <dbReference type="ARBA" id="ARBA00022737"/>
    </source>
</evidence>
<dbReference type="Pfam" id="PF25574">
    <property type="entry name" value="TPR_IMB1"/>
    <property type="match status" value="1"/>
</dbReference>
<dbReference type="InterPro" id="IPR040122">
    <property type="entry name" value="Importin_beta"/>
</dbReference>
<dbReference type="InterPro" id="IPR001494">
    <property type="entry name" value="Importin-beta_N"/>
</dbReference>
<keyword evidence="3" id="KW-0813">Transport</keyword>
<dbReference type="InterPro" id="IPR058584">
    <property type="entry name" value="IMB1_TNPO1-like_TPR"/>
</dbReference>
<dbReference type="SMART" id="SM00913">
    <property type="entry name" value="IBN_N"/>
    <property type="match status" value="1"/>
</dbReference>
<evidence type="ECO:0000313" key="9">
    <source>
        <dbReference type="Proteomes" id="UP001314263"/>
    </source>
</evidence>
<keyword evidence="9" id="KW-1185">Reference proteome</keyword>
<evidence type="ECO:0000313" key="8">
    <source>
        <dbReference type="EMBL" id="CAK0784984.1"/>
    </source>
</evidence>